<sequence>MRMVNDHAEVIKSSTTLETAQASITMTPEMFSLLSSGVYTHKERAVIRELSCNAVDAHVEAGNPDKPFRVHLPTRFEPYFEVRDFGTGLTHDKVMSLYLNYGESTKNDSNDYIGAMGIGSKSPFAIAQSFTVSSYVDGVVNKYSVYLENGIPRVTKLTTNPTVEPNGLAVRVAVSDQRISKFADEASNVFSYFKVKPECNIKYRDILAEMTSISREANVYDAMKYKENWRSSNNVVNFNVVMGNIAYPVDVPTLFEGNYADAVPQFFRNAVDLVNIYMPIGSVAIAASREALQMNEATKQKIIDAVNRITETIVADVIKAVADKPTLLDAAQAYSDMFKDSREIFMHVQNKLEWNGQNLAELDRKLNSIRRGQLTEADGSPSFMKNDAGDFMLDKDGNKIPNIGNLYEPVAYYKFSSLENRIRATSATYTQDSSMFNIFSGMSKDKLYNYMFMINDRRNKNGTEKTTGKNQIIRGACRDRELEEPKFRRYNGIVFMFSSEEQLDDFIKLHMLDKSLLNIVTMSSKEHHYVKRTVVRGVVKLYKAFMDSTPRIAYTEVKENFDDIEEPQYYIKAQSDTVVGDIFSCSPETAAKLTAQLIGQPVYVFRKANWKKVPEDWIEISDQVFKDFIDSSYWVDYNRYLTHQYMSGSKGTSILDCNVISRNFTFKDKKISKGYVYSKDFEKVMFLEGNEEAIEDVFGRIAYTAAPIAYMFETSVLNDIRRHTKSGSKINKSLKKAKNHMEKKLEVYFSKRKSKNFLLSHLDWGKVSPVEVSNFLGHQVRSIPSDTTAWD</sequence>
<dbReference type="Gene3D" id="3.30.565.10">
    <property type="entry name" value="Histidine kinase-like ATPase, C-terminal domain"/>
    <property type="match status" value="1"/>
</dbReference>
<keyword evidence="2" id="KW-1185">Reference proteome</keyword>
<accession>A0AA51U696</accession>
<protein>
    <submittedName>
        <fullName evidence="1">RIIA lysis inhibitor</fullName>
    </submittedName>
</protein>
<proteinExistence type="predicted"/>
<evidence type="ECO:0000313" key="2">
    <source>
        <dbReference type="Proteomes" id="UP001268809"/>
    </source>
</evidence>
<dbReference type="Proteomes" id="UP001268809">
    <property type="component" value="Segment"/>
</dbReference>
<evidence type="ECO:0000313" key="1">
    <source>
        <dbReference type="EMBL" id="WMU95569.1"/>
    </source>
</evidence>
<reference evidence="1 2" key="1">
    <citation type="submission" date="2023-04" db="EMBL/GenBank/DDBJ databases">
        <authorList>
            <person name="Wang C."/>
            <person name="Guo Z."/>
            <person name="Wang M."/>
            <person name="Wang X."/>
            <person name="Ji F."/>
            <person name="Zhao J."/>
            <person name="Zeng J."/>
            <person name="Zuo J."/>
        </authorList>
    </citation>
    <scope>NUCLEOTIDE SEQUENCE [LARGE SCALE GENOMIC DNA]</scope>
</reference>
<dbReference type="InterPro" id="IPR036890">
    <property type="entry name" value="HATPase_C_sf"/>
</dbReference>
<name>A0AA51U696_9CAUD</name>
<organism evidence="1 2">
    <name type="scientific">Escherichia phage pEC-M719-6WT.1</name>
    <dbReference type="NCBI Taxonomy" id="3056220"/>
    <lineage>
        <taxon>Viruses</taxon>
        <taxon>Duplodnaviria</taxon>
        <taxon>Heunggongvirae</taxon>
        <taxon>Uroviricota</taxon>
        <taxon>Caudoviricetes</taxon>
        <taxon>Andersonviridae</taxon>
        <taxon>Ounavirinae</taxon>
        <taxon>Mooglevirus</taxon>
        <taxon>Mooglevirus M7196WT1</taxon>
    </lineage>
</organism>
<dbReference type="SUPFAM" id="SSF55874">
    <property type="entry name" value="ATPase domain of HSP90 chaperone/DNA topoisomerase II/histidine kinase"/>
    <property type="match status" value="1"/>
</dbReference>
<dbReference type="EMBL" id="OQ845957">
    <property type="protein sequence ID" value="WMU95569.1"/>
    <property type="molecule type" value="Genomic_DNA"/>
</dbReference>